<dbReference type="InterPro" id="IPR002645">
    <property type="entry name" value="STAS_dom"/>
</dbReference>
<sequence length="85" mass="9364">MPVVRSGDTLVFTGSLTVEDAGEVKQKLQELKGATEPRLDLSGLERFDFSIAQLLLAFVREVKLIGFIPPSDTRLSNILRFLGVC</sequence>
<keyword evidence="3" id="KW-1185">Reference proteome</keyword>
<dbReference type="eggNOG" id="COG3113">
    <property type="taxonomic scope" value="Bacteria"/>
</dbReference>
<dbReference type="HOGENOM" id="CLU_2511612_0_0_9"/>
<dbReference type="InterPro" id="IPR036513">
    <property type="entry name" value="STAS_dom_sf"/>
</dbReference>
<evidence type="ECO:0000313" key="3">
    <source>
        <dbReference type="Proteomes" id="UP000000467"/>
    </source>
</evidence>
<accession>K4LD79</accession>
<dbReference type="Proteomes" id="UP000000467">
    <property type="component" value="Chromosome"/>
</dbReference>
<dbReference type="InterPro" id="IPR058548">
    <property type="entry name" value="MlaB-like_STAS"/>
</dbReference>
<dbReference type="RefSeq" id="WP_015049666.1">
    <property type="nucleotide sequence ID" value="NC_018870.1"/>
</dbReference>
<protein>
    <recommendedName>
        <fullName evidence="1">STAS domain-containing protein</fullName>
    </recommendedName>
</protein>
<feature type="domain" description="STAS" evidence="1">
    <location>
        <begin position="10"/>
        <end position="85"/>
    </location>
</feature>
<proteinExistence type="predicted"/>
<dbReference type="AlphaFoldDB" id="K4LD79"/>
<dbReference type="Pfam" id="PF13466">
    <property type="entry name" value="STAS_2"/>
    <property type="match status" value="1"/>
</dbReference>
<reference evidence="2 3" key="1">
    <citation type="journal article" date="2012" name="BMC Genomics">
        <title>Genome-guided analysis of physiological and morphological traits of the fermentative acetate oxidizer Thermacetogenium phaeum.</title>
        <authorList>
            <person name="Oehler D."/>
            <person name="Poehlein A."/>
            <person name="Leimbach A."/>
            <person name="Muller N."/>
            <person name="Daniel R."/>
            <person name="Gottschalk G."/>
            <person name="Schink B."/>
        </authorList>
    </citation>
    <scope>NUCLEOTIDE SEQUENCE [LARGE SCALE GENOMIC DNA]</scope>
    <source>
        <strain evidence="3">ATCC BAA-254 / DSM 26808 / PB</strain>
    </source>
</reference>
<name>K4LD79_THEPS</name>
<dbReference type="STRING" id="1089553.Tph_c05100"/>
<dbReference type="KEGG" id="tpz:Tph_c05100"/>
<dbReference type="SUPFAM" id="SSF52091">
    <property type="entry name" value="SpoIIaa-like"/>
    <property type="match status" value="1"/>
</dbReference>
<dbReference type="PROSITE" id="PS50801">
    <property type="entry name" value="STAS"/>
    <property type="match status" value="1"/>
</dbReference>
<evidence type="ECO:0000313" key="2">
    <source>
        <dbReference type="EMBL" id="AFV10748.1"/>
    </source>
</evidence>
<dbReference type="EMBL" id="CP003732">
    <property type="protein sequence ID" value="AFV10748.1"/>
    <property type="molecule type" value="Genomic_DNA"/>
</dbReference>
<organism evidence="2 3">
    <name type="scientific">Thermacetogenium phaeum (strain ATCC BAA-254 / DSM 26808 / PB)</name>
    <dbReference type="NCBI Taxonomy" id="1089553"/>
    <lineage>
        <taxon>Bacteria</taxon>
        <taxon>Bacillati</taxon>
        <taxon>Bacillota</taxon>
        <taxon>Clostridia</taxon>
        <taxon>Thermoanaerobacterales</taxon>
        <taxon>Thermoanaerobacteraceae</taxon>
        <taxon>Thermacetogenium</taxon>
    </lineage>
</organism>
<evidence type="ECO:0000259" key="1">
    <source>
        <dbReference type="PROSITE" id="PS50801"/>
    </source>
</evidence>
<gene>
    <name evidence="2" type="ordered locus">Tph_c05100</name>
</gene>